<evidence type="ECO:0000259" key="8">
    <source>
        <dbReference type="SMART" id="SM00827"/>
    </source>
</evidence>
<reference evidence="9 10" key="1">
    <citation type="journal article" date="2016" name="Nat. Commun.">
        <title>Thousands of microbial genomes shed light on interconnected biogeochemical processes in an aquifer system.</title>
        <authorList>
            <person name="Anantharaman K."/>
            <person name="Brown C.T."/>
            <person name="Hug L.A."/>
            <person name="Sharon I."/>
            <person name="Castelle C.J."/>
            <person name="Probst A.J."/>
            <person name="Thomas B.C."/>
            <person name="Singh A."/>
            <person name="Wilkins M.J."/>
            <person name="Karaoz U."/>
            <person name="Brodie E.L."/>
            <person name="Williams K.H."/>
            <person name="Hubbard S.S."/>
            <person name="Banfield J.F."/>
        </authorList>
    </citation>
    <scope>NUCLEOTIDE SEQUENCE [LARGE SCALE GENOMIC DNA]</scope>
</reference>
<dbReference type="Gene3D" id="3.40.366.10">
    <property type="entry name" value="Malonyl-Coenzyme A Acyl Carrier Protein, domain 2"/>
    <property type="match status" value="1"/>
</dbReference>
<dbReference type="InterPro" id="IPR024925">
    <property type="entry name" value="Malonyl_CoA-ACP_transAc"/>
</dbReference>
<dbReference type="Proteomes" id="UP000179076">
    <property type="component" value="Unassembled WGS sequence"/>
</dbReference>
<dbReference type="PIRSF" id="PIRSF000446">
    <property type="entry name" value="Mct"/>
    <property type="match status" value="1"/>
</dbReference>
<dbReference type="SUPFAM" id="SSF55048">
    <property type="entry name" value="Probable ACP-binding domain of malonyl-CoA ACP transacylase"/>
    <property type="match status" value="1"/>
</dbReference>
<evidence type="ECO:0000313" key="9">
    <source>
        <dbReference type="EMBL" id="OGI67748.1"/>
    </source>
</evidence>
<dbReference type="FunFam" id="3.30.70.250:FF:000001">
    <property type="entry name" value="Malonyl CoA-acyl carrier protein transacylase"/>
    <property type="match status" value="1"/>
</dbReference>
<dbReference type="EMBL" id="MFSP01000047">
    <property type="protein sequence ID" value="OGI67748.1"/>
    <property type="molecule type" value="Genomic_DNA"/>
</dbReference>
<keyword evidence="3 6" id="KW-0808">Transferase</keyword>
<dbReference type="Gene3D" id="3.30.70.250">
    <property type="entry name" value="Malonyl-CoA ACP transacylase, ACP-binding"/>
    <property type="match status" value="1"/>
</dbReference>
<evidence type="ECO:0000256" key="4">
    <source>
        <dbReference type="ARBA" id="ARBA00023315"/>
    </source>
</evidence>
<dbReference type="SMART" id="SM00827">
    <property type="entry name" value="PKS_AT"/>
    <property type="match status" value="1"/>
</dbReference>
<evidence type="ECO:0000256" key="2">
    <source>
        <dbReference type="ARBA" id="ARBA00018953"/>
    </source>
</evidence>
<accession>A0A1F6VDU3</accession>
<dbReference type="InterPro" id="IPR004410">
    <property type="entry name" value="Malonyl_CoA-ACP_transAc_FabD"/>
</dbReference>
<dbReference type="AlphaFoldDB" id="A0A1F6VDU3"/>
<evidence type="ECO:0000256" key="7">
    <source>
        <dbReference type="PIRSR" id="PIRSR000446-1"/>
    </source>
</evidence>
<keyword evidence="4 6" id="KW-0012">Acyltransferase</keyword>
<dbReference type="InterPro" id="IPR014043">
    <property type="entry name" value="Acyl_transferase_dom"/>
</dbReference>
<sequence>MKIAFVFPGQGSQSVGMLRELADAHSEVRQTFADASAALGYDLWSIVANGPEERLDMTEVTQPAMLCAGVAVWRVWCAVGGAPATVMAGHSLGEYTALVCAGALDFTDAVTLVADRARYMQEAVPPGQGSIAAVLGLTDDQVRAVCAEAAQGEVVEPVNFNSPAQVAIAGHASAVARAIEGAKAAGAKRAVPLALSVPAHSSLMAPAAARLAERLQAVEFRAPRIPVVHNATADSTATPDAIREVLVRQTASPVRWVESIQKMATGGTRVFVECGPGRVLTGLIKRIVAGSEGYAISDSKSLSDTNAKLRS</sequence>
<evidence type="ECO:0000256" key="1">
    <source>
        <dbReference type="ARBA" id="ARBA00013258"/>
    </source>
</evidence>
<feature type="domain" description="Malonyl-CoA:ACP transacylase (MAT)" evidence="8">
    <location>
        <begin position="6"/>
        <end position="309"/>
    </location>
</feature>
<comment type="caution">
    <text evidence="9">The sequence shown here is derived from an EMBL/GenBank/DDBJ whole genome shotgun (WGS) entry which is preliminary data.</text>
</comment>
<dbReference type="NCBIfam" id="TIGR00128">
    <property type="entry name" value="fabD"/>
    <property type="match status" value="1"/>
</dbReference>
<feature type="active site" evidence="7">
    <location>
        <position position="91"/>
    </location>
</feature>
<dbReference type="InterPro" id="IPR050858">
    <property type="entry name" value="Mal-CoA-ACP_Trans/PKS_FabD"/>
</dbReference>
<comment type="catalytic activity">
    <reaction evidence="5 6">
        <text>holo-[ACP] + malonyl-CoA = malonyl-[ACP] + CoA</text>
        <dbReference type="Rhea" id="RHEA:41792"/>
        <dbReference type="Rhea" id="RHEA-COMP:9623"/>
        <dbReference type="Rhea" id="RHEA-COMP:9685"/>
        <dbReference type="ChEBI" id="CHEBI:57287"/>
        <dbReference type="ChEBI" id="CHEBI:57384"/>
        <dbReference type="ChEBI" id="CHEBI:64479"/>
        <dbReference type="ChEBI" id="CHEBI:78449"/>
        <dbReference type="EC" id="2.3.1.39"/>
    </reaction>
</comment>
<dbReference type="InterPro" id="IPR016035">
    <property type="entry name" value="Acyl_Trfase/lysoPLipase"/>
</dbReference>
<comment type="similarity">
    <text evidence="6">Belongs to the fabD family.</text>
</comment>
<dbReference type="PANTHER" id="PTHR42681">
    <property type="entry name" value="MALONYL-COA-ACYL CARRIER PROTEIN TRANSACYLASE, MITOCHONDRIAL"/>
    <property type="match status" value="1"/>
</dbReference>
<evidence type="ECO:0000256" key="3">
    <source>
        <dbReference type="ARBA" id="ARBA00022679"/>
    </source>
</evidence>
<gene>
    <name evidence="9" type="ORF">A2W18_15680</name>
</gene>
<feature type="active site" evidence="7">
    <location>
        <position position="200"/>
    </location>
</feature>
<evidence type="ECO:0000256" key="6">
    <source>
        <dbReference type="PIRNR" id="PIRNR000446"/>
    </source>
</evidence>
<dbReference type="GO" id="GO:0006633">
    <property type="term" value="P:fatty acid biosynthetic process"/>
    <property type="evidence" value="ECO:0007669"/>
    <property type="project" value="TreeGrafter"/>
</dbReference>
<dbReference type="PANTHER" id="PTHR42681:SF1">
    <property type="entry name" value="MALONYL-COA-ACYL CARRIER PROTEIN TRANSACYLASE, MITOCHONDRIAL"/>
    <property type="match status" value="1"/>
</dbReference>
<organism evidence="9 10">
    <name type="scientific">Candidatus Muproteobacteria bacterium RBG_16_60_9</name>
    <dbReference type="NCBI Taxonomy" id="1817755"/>
    <lineage>
        <taxon>Bacteria</taxon>
        <taxon>Pseudomonadati</taxon>
        <taxon>Pseudomonadota</taxon>
        <taxon>Candidatus Muproteobacteria</taxon>
    </lineage>
</organism>
<dbReference type="GO" id="GO:0005829">
    <property type="term" value="C:cytosol"/>
    <property type="evidence" value="ECO:0007669"/>
    <property type="project" value="TreeGrafter"/>
</dbReference>
<dbReference type="GO" id="GO:0004314">
    <property type="term" value="F:[acyl-carrier-protein] S-malonyltransferase activity"/>
    <property type="evidence" value="ECO:0007669"/>
    <property type="project" value="UniProtKB-EC"/>
</dbReference>
<evidence type="ECO:0000313" key="10">
    <source>
        <dbReference type="Proteomes" id="UP000179076"/>
    </source>
</evidence>
<dbReference type="Pfam" id="PF00698">
    <property type="entry name" value="Acyl_transf_1"/>
    <property type="match status" value="1"/>
</dbReference>
<dbReference type="InterPro" id="IPR001227">
    <property type="entry name" value="Ac_transferase_dom_sf"/>
</dbReference>
<proteinExistence type="inferred from homology"/>
<name>A0A1F6VDU3_9PROT</name>
<evidence type="ECO:0000256" key="5">
    <source>
        <dbReference type="ARBA" id="ARBA00048462"/>
    </source>
</evidence>
<dbReference type="SUPFAM" id="SSF52151">
    <property type="entry name" value="FabD/lysophospholipase-like"/>
    <property type="match status" value="1"/>
</dbReference>
<dbReference type="InterPro" id="IPR016036">
    <property type="entry name" value="Malonyl_transacylase_ACP-bd"/>
</dbReference>
<dbReference type="EC" id="2.3.1.39" evidence="1 6"/>
<protein>
    <recommendedName>
        <fullName evidence="2 6">Malonyl CoA-acyl carrier protein transacylase</fullName>
        <ecNumber evidence="1 6">2.3.1.39</ecNumber>
    </recommendedName>
</protein>